<organism evidence="1 2">
    <name type="scientific">Eumeta variegata</name>
    <name type="common">Bagworm moth</name>
    <name type="synonym">Eumeta japonica</name>
    <dbReference type="NCBI Taxonomy" id="151549"/>
    <lineage>
        <taxon>Eukaryota</taxon>
        <taxon>Metazoa</taxon>
        <taxon>Ecdysozoa</taxon>
        <taxon>Arthropoda</taxon>
        <taxon>Hexapoda</taxon>
        <taxon>Insecta</taxon>
        <taxon>Pterygota</taxon>
        <taxon>Neoptera</taxon>
        <taxon>Endopterygota</taxon>
        <taxon>Lepidoptera</taxon>
        <taxon>Glossata</taxon>
        <taxon>Ditrysia</taxon>
        <taxon>Tineoidea</taxon>
        <taxon>Psychidae</taxon>
        <taxon>Oiketicinae</taxon>
        <taxon>Eumeta</taxon>
    </lineage>
</organism>
<gene>
    <name evidence="1" type="ORF">EVAR_25157_1</name>
</gene>
<sequence>MINYRAIGRRSAAARQGHGGDKSRRLTGACAADQFERLPRPALVNDTDDERARCTHDNGCGRCTGTLLQGILNCPLSQMPLDILFVIVICDIVFKQTSSKIYNFFEVKLLMARVEPKTTRKCVTLNNIRGDVRNNRRIIGGE</sequence>
<protein>
    <submittedName>
        <fullName evidence="1">Uncharacterized protein</fullName>
    </submittedName>
</protein>
<evidence type="ECO:0000313" key="1">
    <source>
        <dbReference type="EMBL" id="GBP41319.1"/>
    </source>
</evidence>
<name>A0A4C1VSZ0_EUMVA</name>
<reference evidence="1 2" key="1">
    <citation type="journal article" date="2019" name="Commun. Biol.">
        <title>The bagworm genome reveals a unique fibroin gene that provides high tensile strength.</title>
        <authorList>
            <person name="Kono N."/>
            <person name="Nakamura H."/>
            <person name="Ohtoshi R."/>
            <person name="Tomita M."/>
            <person name="Numata K."/>
            <person name="Arakawa K."/>
        </authorList>
    </citation>
    <scope>NUCLEOTIDE SEQUENCE [LARGE SCALE GENOMIC DNA]</scope>
</reference>
<dbReference type="EMBL" id="BGZK01000397">
    <property type="protein sequence ID" value="GBP41319.1"/>
    <property type="molecule type" value="Genomic_DNA"/>
</dbReference>
<keyword evidence="2" id="KW-1185">Reference proteome</keyword>
<proteinExistence type="predicted"/>
<comment type="caution">
    <text evidence="1">The sequence shown here is derived from an EMBL/GenBank/DDBJ whole genome shotgun (WGS) entry which is preliminary data.</text>
</comment>
<evidence type="ECO:0000313" key="2">
    <source>
        <dbReference type="Proteomes" id="UP000299102"/>
    </source>
</evidence>
<accession>A0A4C1VSZ0</accession>
<dbReference type="AlphaFoldDB" id="A0A4C1VSZ0"/>
<dbReference type="Proteomes" id="UP000299102">
    <property type="component" value="Unassembled WGS sequence"/>
</dbReference>